<keyword evidence="1" id="KW-0732">Signal</keyword>
<evidence type="ECO:0000259" key="2">
    <source>
        <dbReference type="Pfam" id="PF01823"/>
    </source>
</evidence>
<reference evidence="3" key="1">
    <citation type="submission" date="2021-02" db="EMBL/GenBank/DDBJ databases">
        <authorList>
            <person name="Nowell W R."/>
        </authorList>
    </citation>
    <scope>NUCLEOTIDE SEQUENCE</scope>
</reference>
<gene>
    <name evidence="3" type="ORF">ZHD862_LOCUS36595</name>
</gene>
<dbReference type="Proteomes" id="UP000663864">
    <property type="component" value="Unassembled WGS sequence"/>
</dbReference>
<sequence>MACRKSSMFSLLVIFAVTTLLCDAQTAPPIGSERLPGLDYVESGFDIVGFENGPYSLKLNAADKQYIYNTPRDTQVTKVGVRREVACEDVSTSFSQFYSSYFREESLYPFKINAGGNERVYKTPRDAQITKISLRREVNCEDLSNSFGQFYSNYFRSNQIPGGRPFFFFQMFNSYPETLKKIYESMTKEAKSVGTSTSWWGLYSIQLAPPFILNFAVYQPPVVQTVEGKTEYQSWLAYAPQEPVVVNRTLAPLSNLFYRYPQVQAHLQRTIGYYLAKGDLPTLTQLQL</sequence>
<dbReference type="Pfam" id="PF01823">
    <property type="entry name" value="MACPF"/>
    <property type="match status" value="1"/>
</dbReference>
<name>A0A815RRP8_9BILA</name>
<dbReference type="InterPro" id="IPR020864">
    <property type="entry name" value="MACPF"/>
</dbReference>
<feature type="chain" id="PRO_5032705890" description="MACPF domain-containing protein" evidence="1">
    <location>
        <begin position="25"/>
        <end position="288"/>
    </location>
</feature>
<accession>A0A815RRP8</accession>
<evidence type="ECO:0000256" key="1">
    <source>
        <dbReference type="SAM" id="SignalP"/>
    </source>
</evidence>
<evidence type="ECO:0000313" key="4">
    <source>
        <dbReference type="Proteomes" id="UP000663864"/>
    </source>
</evidence>
<evidence type="ECO:0000313" key="3">
    <source>
        <dbReference type="EMBL" id="CAF1481730.1"/>
    </source>
</evidence>
<proteinExistence type="predicted"/>
<organism evidence="3 4">
    <name type="scientific">Rotaria sordida</name>
    <dbReference type="NCBI Taxonomy" id="392033"/>
    <lineage>
        <taxon>Eukaryota</taxon>
        <taxon>Metazoa</taxon>
        <taxon>Spiralia</taxon>
        <taxon>Gnathifera</taxon>
        <taxon>Rotifera</taxon>
        <taxon>Eurotatoria</taxon>
        <taxon>Bdelloidea</taxon>
        <taxon>Philodinida</taxon>
        <taxon>Philodinidae</taxon>
        <taxon>Rotaria</taxon>
    </lineage>
</organism>
<feature type="domain" description="MACPF" evidence="2">
    <location>
        <begin position="142"/>
        <end position="274"/>
    </location>
</feature>
<dbReference type="AlphaFoldDB" id="A0A815RRP8"/>
<comment type="caution">
    <text evidence="3">The sequence shown here is derived from an EMBL/GenBank/DDBJ whole genome shotgun (WGS) entry which is preliminary data.</text>
</comment>
<protein>
    <recommendedName>
        <fullName evidence="2">MACPF domain-containing protein</fullName>
    </recommendedName>
</protein>
<dbReference type="EMBL" id="CAJNOT010006081">
    <property type="protein sequence ID" value="CAF1481730.1"/>
    <property type="molecule type" value="Genomic_DNA"/>
</dbReference>
<feature type="signal peptide" evidence="1">
    <location>
        <begin position="1"/>
        <end position="24"/>
    </location>
</feature>